<protein>
    <submittedName>
        <fullName evidence="1">Uncharacterized protein</fullName>
    </submittedName>
</protein>
<gene>
    <name evidence="1" type="ORF">J5Y10_20945</name>
</gene>
<name>A0A940S7U2_9PROT</name>
<dbReference type="Proteomes" id="UP000677537">
    <property type="component" value="Unassembled WGS sequence"/>
</dbReference>
<proteinExistence type="predicted"/>
<organism evidence="1 2">
    <name type="scientific">Roseomonas indoligenes</name>
    <dbReference type="NCBI Taxonomy" id="2820811"/>
    <lineage>
        <taxon>Bacteria</taxon>
        <taxon>Pseudomonadati</taxon>
        <taxon>Pseudomonadota</taxon>
        <taxon>Alphaproteobacteria</taxon>
        <taxon>Acetobacterales</taxon>
        <taxon>Roseomonadaceae</taxon>
        <taxon>Roseomonas</taxon>
    </lineage>
</organism>
<accession>A0A940S7U2</accession>
<evidence type="ECO:0000313" key="1">
    <source>
        <dbReference type="EMBL" id="MBP0495265.1"/>
    </source>
</evidence>
<dbReference type="InterPro" id="IPR046163">
    <property type="entry name" value="DUF6165"/>
</dbReference>
<comment type="caution">
    <text evidence="1">The sequence shown here is derived from an EMBL/GenBank/DDBJ whole genome shotgun (WGS) entry which is preliminary data.</text>
</comment>
<sequence>METVLSQEVLVPTSIGELIDKITILELKARFVSDSEKLNNIRLELDALSGIFSPIQAAAPEGTAELIDQLRKVNETLWVVEDDIRDRERLKDFGEEFIRLARAVYFTNDERAALKKKLNIMLGSKFIEEKSYKEF</sequence>
<dbReference type="Pfam" id="PF19662">
    <property type="entry name" value="DUF6165"/>
    <property type="match status" value="1"/>
</dbReference>
<dbReference type="EMBL" id="JAGIZA010000015">
    <property type="protein sequence ID" value="MBP0495265.1"/>
    <property type="molecule type" value="Genomic_DNA"/>
</dbReference>
<dbReference type="AlphaFoldDB" id="A0A940S7U2"/>
<evidence type="ECO:0000313" key="2">
    <source>
        <dbReference type="Proteomes" id="UP000677537"/>
    </source>
</evidence>
<keyword evidence="2" id="KW-1185">Reference proteome</keyword>
<reference evidence="1" key="1">
    <citation type="submission" date="2021-03" db="EMBL/GenBank/DDBJ databases">
        <authorList>
            <person name="So Y."/>
        </authorList>
    </citation>
    <scope>NUCLEOTIDE SEQUENCE</scope>
    <source>
        <strain evidence="1">SG15</strain>
    </source>
</reference>